<feature type="domain" description="Hydantoinase/oxoprolinase N-terminal" evidence="2">
    <location>
        <begin position="5"/>
        <end position="182"/>
    </location>
</feature>
<evidence type="ECO:0008006" key="6">
    <source>
        <dbReference type="Google" id="ProtNLM"/>
    </source>
</evidence>
<dbReference type="Pfam" id="PF19278">
    <property type="entry name" value="Hydant_A_C"/>
    <property type="match status" value="1"/>
</dbReference>
<evidence type="ECO:0000259" key="1">
    <source>
        <dbReference type="Pfam" id="PF01968"/>
    </source>
</evidence>
<feature type="domain" description="Hydantoinase A/oxoprolinase" evidence="1">
    <location>
        <begin position="203"/>
        <end position="488"/>
    </location>
</feature>
<dbReference type="InterPro" id="IPR008040">
    <property type="entry name" value="Hydant_A_N"/>
</dbReference>
<dbReference type="AlphaFoldDB" id="A0A0E4HDB6"/>
<dbReference type="InterPro" id="IPR002821">
    <property type="entry name" value="Hydantoinase_A"/>
</dbReference>
<dbReference type="KEGG" id="pri:PRIO_4582"/>
<proteinExistence type="predicted"/>
<dbReference type="PANTHER" id="PTHR11365">
    <property type="entry name" value="5-OXOPROLINASE RELATED"/>
    <property type="match status" value="1"/>
</dbReference>
<evidence type="ECO:0000259" key="3">
    <source>
        <dbReference type="Pfam" id="PF19278"/>
    </source>
</evidence>
<dbReference type="SUPFAM" id="SSF53067">
    <property type="entry name" value="Actin-like ATPase domain"/>
    <property type="match status" value="1"/>
</dbReference>
<evidence type="ECO:0000313" key="5">
    <source>
        <dbReference type="Proteomes" id="UP000033163"/>
    </source>
</evidence>
<dbReference type="GO" id="GO:0006749">
    <property type="term" value="P:glutathione metabolic process"/>
    <property type="evidence" value="ECO:0007669"/>
    <property type="project" value="TreeGrafter"/>
</dbReference>
<organism evidence="4 5">
    <name type="scientific">Paenibacillus riograndensis SBR5</name>
    <dbReference type="NCBI Taxonomy" id="1073571"/>
    <lineage>
        <taxon>Bacteria</taxon>
        <taxon>Bacillati</taxon>
        <taxon>Bacillota</taxon>
        <taxon>Bacilli</taxon>
        <taxon>Bacillales</taxon>
        <taxon>Paenibacillaceae</taxon>
        <taxon>Paenibacillus</taxon>
        <taxon>Paenibacillus sonchi group</taxon>
    </lineage>
</organism>
<dbReference type="PATRIC" id="fig|1073571.4.peg.4916"/>
<dbReference type="GO" id="GO:0017168">
    <property type="term" value="F:5-oxoprolinase (ATP-hydrolyzing) activity"/>
    <property type="evidence" value="ECO:0007669"/>
    <property type="project" value="TreeGrafter"/>
</dbReference>
<dbReference type="InterPro" id="IPR043129">
    <property type="entry name" value="ATPase_NBD"/>
</dbReference>
<accession>A0A0E4HDB6</accession>
<dbReference type="Pfam" id="PF01968">
    <property type="entry name" value="Hydantoinase_A"/>
    <property type="match status" value="1"/>
</dbReference>
<name>A0A0E4HDB6_9BACL</name>
<evidence type="ECO:0000259" key="2">
    <source>
        <dbReference type="Pfam" id="PF05378"/>
    </source>
</evidence>
<protein>
    <recommendedName>
        <fullName evidence="6">Hydantoin utilization protein A</fullName>
    </recommendedName>
</protein>
<evidence type="ECO:0000313" key="4">
    <source>
        <dbReference type="EMBL" id="CQR56984.1"/>
    </source>
</evidence>
<gene>
    <name evidence="4" type="ORF">PRIO_4582</name>
</gene>
<dbReference type="RefSeq" id="WP_020432366.1">
    <property type="nucleotide sequence ID" value="NZ_AGBD01001471.1"/>
</dbReference>
<dbReference type="Gene3D" id="3.30.420.40">
    <property type="match status" value="1"/>
</dbReference>
<dbReference type="InterPro" id="IPR045079">
    <property type="entry name" value="Oxoprolinase-like"/>
</dbReference>
<feature type="domain" description="Acetophenone carboxylase-like C-terminal" evidence="3">
    <location>
        <begin position="506"/>
        <end position="674"/>
    </location>
</feature>
<sequence>MSYMIGVDVGGTFTDFSLFDKKQGKLSHFKHSSTPEDPSKAIVDGVIHILSEHAILPGDVSYLAHGTTVATNALIEKKGARIGLITTKGFKDLMEIGWQKRPSLYDLLKKKPPSLIESGLIYEVKERILYDGTVETDIDEEEISAVVRALAAQGVEGFAVCTLFSFINPAHELKIRELILRECPDAYITLSSQLVPEFREYSRMSTTVLNTYLGPVMKRYVDRFGTSVADAGVEADPYITQSNGSVISIAETIESPVKTAVSGPSAGVIGANYIAGQCGIEKIITFDMGGTSIDVSLIENGVAQISNERLIEGYPARIPMIDIATVGAGGGSIGQIDEGGALKVGPQSAGALPGPACYGRGGELPTVTDANVVLGKLNPYRILGGRMEIKAPLAEQAITRHISQKSGLSPDEAAAGIVSVVNSNMIRAIRVVSVEKGYDPREFTLMAFGGAGPLHACEVAQKMGIHRVLIPPSPGTLCSLGLLMADTKFDLSHSRMLIADPSNVPALQEIFSRMIRDGSAFLDKEQVGDTEREFKCTVECRYEKQNYEIPISIDPGLTGDVLEQMIQTFHAEHEKLYGYSNHNKKIQMVNYRVSAIGVIDKPDLPVKEAVPGAKPPEPAEVRNVLFEGEPVRHLTNVYHRDEIEIGCQIQGPAIIEEMDSTTILPPHWEAYVDELGNIRAAYREVKGNE</sequence>
<dbReference type="Pfam" id="PF05378">
    <property type="entry name" value="Hydant_A_N"/>
    <property type="match status" value="1"/>
</dbReference>
<dbReference type="InterPro" id="IPR049517">
    <property type="entry name" value="ACX-like_C"/>
</dbReference>
<dbReference type="PANTHER" id="PTHR11365:SF23">
    <property type="entry name" value="HYPOTHETICAL 5-OXOPROLINASE (EUROFUNG)-RELATED"/>
    <property type="match status" value="1"/>
</dbReference>
<dbReference type="EMBL" id="LN831776">
    <property type="protein sequence ID" value="CQR56984.1"/>
    <property type="molecule type" value="Genomic_DNA"/>
</dbReference>
<dbReference type="GO" id="GO:0005829">
    <property type="term" value="C:cytosol"/>
    <property type="evidence" value="ECO:0007669"/>
    <property type="project" value="TreeGrafter"/>
</dbReference>
<dbReference type="HOGENOM" id="CLU_002157_1_2_9"/>
<reference evidence="5" key="1">
    <citation type="submission" date="2015-03" db="EMBL/GenBank/DDBJ databases">
        <authorList>
            <person name="Wibberg D."/>
        </authorList>
    </citation>
    <scope>NUCLEOTIDE SEQUENCE [LARGE SCALE GENOMIC DNA]</scope>
</reference>
<dbReference type="Proteomes" id="UP000033163">
    <property type="component" value="Chromosome I"/>
</dbReference>